<evidence type="ECO:0000313" key="2">
    <source>
        <dbReference type="Proteomes" id="UP000028022"/>
    </source>
</evidence>
<comment type="caution">
    <text evidence="1">The sequence shown here is derived from an EMBL/GenBank/DDBJ whole genome shotgun (WGS) entry which is preliminary data.</text>
</comment>
<name>A0A081QM63_STRMT</name>
<dbReference type="EMBL" id="JPFZ01000013">
    <property type="protein sequence ID" value="KEQ44036.1"/>
    <property type="molecule type" value="Genomic_DNA"/>
</dbReference>
<organism evidence="1 2">
    <name type="scientific">Streptococcus mitis</name>
    <dbReference type="NCBI Taxonomy" id="28037"/>
    <lineage>
        <taxon>Bacteria</taxon>
        <taxon>Bacillati</taxon>
        <taxon>Bacillota</taxon>
        <taxon>Bacilli</taxon>
        <taxon>Lactobacillales</taxon>
        <taxon>Streptococcaceae</taxon>
        <taxon>Streptococcus</taxon>
        <taxon>Streptococcus mitis group</taxon>
    </lineage>
</organism>
<accession>A0A081QM63</accession>
<dbReference type="AlphaFoldDB" id="A0A081QM63"/>
<reference evidence="1 2" key="1">
    <citation type="submission" date="2014-05" db="EMBL/GenBank/DDBJ databases">
        <authorList>
            <person name="Daugherty S.C."/>
            <person name="Tallon L.J."/>
            <person name="Sadzewicz L."/>
            <person name="Kilian M."/>
            <person name="Tettelin H."/>
        </authorList>
    </citation>
    <scope>NUCLEOTIDE SEQUENCE [LARGE SCALE GENOMIC DNA]</scope>
    <source>
        <strain evidence="1 2">SK608</strain>
    </source>
</reference>
<sequence length="47" mass="5796">MLTQKELNYIMTFKQTHLHRFREIETFVKLYKKSLKHPSQADNPRTF</sequence>
<dbReference type="Proteomes" id="UP000028022">
    <property type="component" value="Unassembled WGS sequence"/>
</dbReference>
<proteinExistence type="predicted"/>
<gene>
    <name evidence="1" type="ORF">SK608_1866</name>
</gene>
<protein>
    <submittedName>
        <fullName evidence="1">Uncharacterized protein</fullName>
    </submittedName>
</protein>
<evidence type="ECO:0000313" key="1">
    <source>
        <dbReference type="EMBL" id="KEQ44036.1"/>
    </source>
</evidence>